<dbReference type="Pfam" id="PF03969">
    <property type="entry name" value="AFG1_ATPase"/>
    <property type="match status" value="1"/>
</dbReference>
<dbReference type="GO" id="GO:0005524">
    <property type="term" value="F:ATP binding"/>
    <property type="evidence" value="ECO:0007669"/>
    <property type="project" value="UniProtKB-KW"/>
</dbReference>
<dbReference type="InterPro" id="IPR027417">
    <property type="entry name" value="P-loop_NTPase"/>
</dbReference>
<dbReference type="GO" id="GO:0016887">
    <property type="term" value="F:ATP hydrolysis activity"/>
    <property type="evidence" value="ECO:0007669"/>
    <property type="project" value="InterPro"/>
</dbReference>
<protein>
    <submittedName>
        <fullName evidence="3">Cell division protein ZapE</fullName>
    </submittedName>
</protein>
<evidence type="ECO:0000256" key="1">
    <source>
        <dbReference type="ARBA" id="ARBA00022741"/>
    </source>
</evidence>
<keyword evidence="2" id="KW-0067">ATP-binding</keyword>
<dbReference type="Gene3D" id="3.40.50.300">
    <property type="entry name" value="P-loop containing nucleotide triphosphate hydrolases"/>
    <property type="match status" value="1"/>
</dbReference>
<dbReference type="InterPro" id="IPR005654">
    <property type="entry name" value="ATPase_AFG1-like"/>
</dbReference>
<dbReference type="EMBL" id="JARGEQ010000135">
    <property type="protein sequence ID" value="MDF1587469.1"/>
    <property type="molecule type" value="Genomic_DNA"/>
</dbReference>
<dbReference type="PANTHER" id="PTHR12169:SF6">
    <property type="entry name" value="AFG1-LIKE ATPASE"/>
    <property type="match status" value="1"/>
</dbReference>
<comment type="caution">
    <text evidence="3">The sequence shown here is derived from an EMBL/GenBank/DDBJ whole genome shotgun (WGS) entry which is preliminary data.</text>
</comment>
<evidence type="ECO:0000313" key="4">
    <source>
        <dbReference type="Proteomes" id="UP001301140"/>
    </source>
</evidence>
<keyword evidence="4" id="KW-1185">Reference proteome</keyword>
<sequence length="389" mass="43789">MPLKALDEKVERGELRFDPRQRAAAERLDRLAAELAAWKPAPPRPSGGFLARLLGGRAEPAAPPPQGVYLHGDVGRGKSMLMDLFVAQAPLAKKRRVHFHEFMLEAQRRLHAIRQEGGDDPLRRLAAELAKEQRLLCFDEFHVVNIADAMILGRLFEGLFEEGVVVVATSNWPPRRLYENGLNRERFLPFIELLVERLDVLALDGPVDYRLSRLRDMPVYLSPLGPFAEARLEEIFATLTDGATGAPEEVEVGSRRLAVPRAAAGVAVFEFADLCERALGAADYLALTERYHSLMLENVPLLTPDRRNEARRFMTLVDALYERRVMLFLSAEAPPERLYPEGDGAFEFQRTVSRLMEMQSSSWLEACRDRRADSLPASFTPFALTNDLV</sequence>
<keyword evidence="3" id="KW-0131">Cell cycle</keyword>
<dbReference type="SUPFAM" id="SSF52540">
    <property type="entry name" value="P-loop containing nucleoside triphosphate hydrolases"/>
    <property type="match status" value="1"/>
</dbReference>
<evidence type="ECO:0000256" key="2">
    <source>
        <dbReference type="ARBA" id="ARBA00022840"/>
    </source>
</evidence>
<keyword evidence="3" id="KW-0132">Cell division</keyword>
<keyword evidence="1" id="KW-0547">Nucleotide-binding</keyword>
<proteinExistence type="predicted"/>
<dbReference type="AlphaFoldDB" id="A0AAP4D6R6"/>
<dbReference type="Proteomes" id="UP001301140">
    <property type="component" value="Unassembled WGS sequence"/>
</dbReference>
<dbReference type="GO" id="GO:0005737">
    <property type="term" value="C:cytoplasm"/>
    <property type="evidence" value="ECO:0007669"/>
    <property type="project" value="TreeGrafter"/>
</dbReference>
<gene>
    <name evidence="3" type="primary">zapE</name>
    <name evidence="3" type="ORF">PZ740_13860</name>
</gene>
<dbReference type="GO" id="GO:0051301">
    <property type="term" value="P:cell division"/>
    <property type="evidence" value="ECO:0007669"/>
    <property type="project" value="UniProtKB-KW"/>
</dbReference>
<dbReference type="PANTHER" id="PTHR12169">
    <property type="entry name" value="ATPASE N2B"/>
    <property type="match status" value="1"/>
</dbReference>
<name>A0AAP4D6R6_9PROT</name>
<evidence type="ECO:0000313" key="3">
    <source>
        <dbReference type="EMBL" id="MDF1587469.1"/>
    </source>
</evidence>
<dbReference type="RefSeq" id="WP_327789893.1">
    <property type="nucleotide sequence ID" value="NZ_JARGEQ010000135.1"/>
</dbReference>
<dbReference type="NCBIfam" id="NF040713">
    <property type="entry name" value="ZapE"/>
    <property type="match status" value="1"/>
</dbReference>
<organism evidence="3 4">
    <name type="scientific">Marinimicrococcus flavescens</name>
    <dbReference type="NCBI Taxonomy" id="3031815"/>
    <lineage>
        <taxon>Bacteria</taxon>
        <taxon>Pseudomonadati</taxon>
        <taxon>Pseudomonadota</taxon>
        <taxon>Alphaproteobacteria</taxon>
        <taxon>Geminicoccales</taxon>
        <taxon>Geminicoccaceae</taxon>
        <taxon>Marinimicrococcus</taxon>
    </lineage>
</organism>
<accession>A0AAP4D6R6</accession>
<reference evidence="3 4" key="1">
    <citation type="submission" date="2023-03" db="EMBL/GenBank/DDBJ databases">
        <title>YIM 152171 draft genome.</title>
        <authorList>
            <person name="Yang Z."/>
        </authorList>
    </citation>
    <scope>NUCLEOTIDE SEQUENCE [LARGE SCALE GENOMIC DNA]</scope>
    <source>
        <strain evidence="3 4">YIM 152171</strain>
    </source>
</reference>